<dbReference type="GO" id="GO:0000922">
    <property type="term" value="C:spindle pole"/>
    <property type="evidence" value="ECO:0007669"/>
    <property type="project" value="InterPro"/>
</dbReference>
<dbReference type="Pfam" id="PF17681">
    <property type="entry name" value="GCP_N_terminal"/>
    <property type="match status" value="1"/>
</dbReference>
<comment type="subcellular location">
    <subcellularLocation>
        <location evidence="1">Cytoplasm</location>
        <location evidence="1">Cytoskeleton</location>
    </subcellularLocation>
</comment>
<reference evidence="9" key="1">
    <citation type="journal article" date="2018" name="Nat. Microbiol.">
        <title>Leveraging single-cell genomics to expand the fungal tree of life.</title>
        <authorList>
            <person name="Ahrendt S.R."/>
            <person name="Quandt C.A."/>
            <person name="Ciobanu D."/>
            <person name="Clum A."/>
            <person name="Salamov A."/>
            <person name="Andreopoulos B."/>
            <person name="Cheng J.F."/>
            <person name="Woyke T."/>
            <person name="Pelin A."/>
            <person name="Henrissat B."/>
            <person name="Reynolds N.K."/>
            <person name="Benny G.L."/>
            <person name="Smith M.E."/>
            <person name="James T.Y."/>
            <person name="Grigoriev I.V."/>
        </authorList>
    </citation>
    <scope>NUCLEOTIDE SEQUENCE [LARGE SCALE GENOMIC DNA]</scope>
</reference>
<sequence>VTETALLRDVIYVFQGIDGKHLTYDSSSNLYVVDRKLGVPRPLRDLIGKLSEMGILYRRINVFTQAGKENAALGLIGQSFCSALQQELTDYYRLIAVLEGQIRKGTEGDQKEKEFASRGLSLKRVYVWTQEPLHRLRLMSTLVDICADKKGGALISTIHEYVNHGDPFVQQFVTQLLMEVSKPFFEMLKRWVHEGELSDPYDEFFVACNNSFEGSLWRSKYTTRHDMVPVFISKAHGLSKKISSIGKSLNFIRYSCNDHEYVVMRSKIAASAKGFQYGSFKIFEALIESAYVSTNARLLEILYSKYKLMEHFVALKRYLLLGQGDLMQYLMMELGDALSRPATTIYRHNLTAVLEGGVRLSNAQYDDPDILKRLDVRLMEASPGDTGWDVFALDYHVDAPISTIFEKPAMAIYHKLFAFLWTLKRAEHALSDRWAEKGRRVAELRAVREVAADLHMCQIVWAEMGHFVVQLQYFILFEVLECSWDELMTQINKRTGDLDQLISTHNRYLNSITNRCLFLTSTTQVCGRSVRACERCGSAHVLTLYFVSIRVREASRADLPRSSTRFTRSKRVG</sequence>
<dbReference type="InterPro" id="IPR007259">
    <property type="entry name" value="GCP"/>
</dbReference>
<evidence type="ECO:0000313" key="9">
    <source>
        <dbReference type="Proteomes" id="UP000269721"/>
    </source>
</evidence>
<dbReference type="GO" id="GO:0031122">
    <property type="term" value="P:cytoplasmic microtubule organization"/>
    <property type="evidence" value="ECO:0007669"/>
    <property type="project" value="TreeGrafter"/>
</dbReference>
<keyword evidence="5" id="KW-0206">Cytoskeleton</keyword>
<name>A0A4P9WGK1_9FUNG</name>
<proteinExistence type="inferred from homology"/>
<evidence type="ECO:0000256" key="1">
    <source>
        <dbReference type="ARBA" id="ARBA00004245"/>
    </source>
</evidence>
<dbReference type="GO" id="GO:0000278">
    <property type="term" value="P:mitotic cell cycle"/>
    <property type="evidence" value="ECO:0007669"/>
    <property type="project" value="TreeGrafter"/>
</dbReference>
<dbReference type="Proteomes" id="UP000269721">
    <property type="component" value="Unassembled WGS sequence"/>
</dbReference>
<accession>A0A4P9WGK1</accession>
<dbReference type="GO" id="GO:0051011">
    <property type="term" value="F:microtubule minus-end binding"/>
    <property type="evidence" value="ECO:0007669"/>
    <property type="project" value="TreeGrafter"/>
</dbReference>
<dbReference type="GO" id="GO:0005874">
    <property type="term" value="C:microtubule"/>
    <property type="evidence" value="ECO:0007669"/>
    <property type="project" value="UniProtKB-KW"/>
</dbReference>
<dbReference type="InterPro" id="IPR041470">
    <property type="entry name" value="GCP_N"/>
</dbReference>
<dbReference type="GO" id="GO:0007020">
    <property type="term" value="P:microtubule nucleation"/>
    <property type="evidence" value="ECO:0007669"/>
    <property type="project" value="InterPro"/>
</dbReference>
<dbReference type="GO" id="GO:0051225">
    <property type="term" value="P:spindle assembly"/>
    <property type="evidence" value="ECO:0007669"/>
    <property type="project" value="TreeGrafter"/>
</dbReference>
<dbReference type="GO" id="GO:0005816">
    <property type="term" value="C:spindle pole body"/>
    <property type="evidence" value="ECO:0007669"/>
    <property type="project" value="UniProtKB-ARBA"/>
</dbReference>
<dbReference type="GO" id="GO:0000930">
    <property type="term" value="C:gamma-tubulin complex"/>
    <property type="evidence" value="ECO:0007669"/>
    <property type="project" value="TreeGrafter"/>
</dbReference>
<keyword evidence="3" id="KW-0963">Cytoplasm</keyword>
<evidence type="ECO:0000313" key="8">
    <source>
        <dbReference type="EMBL" id="RKO91941.1"/>
    </source>
</evidence>
<gene>
    <name evidence="8" type="ORF">BDK51DRAFT_20735</name>
</gene>
<protein>
    <submittedName>
        <fullName evidence="8">Gamma-tubulin complex component protein</fullName>
    </submittedName>
</protein>
<dbReference type="InterPro" id="IPR040457">
    <property type="entry name" value="GCP_C"/>
</dbReference>
<dbReference type="GO" id="GO:0051321">
    <property type="term" value="P:meiotic cell cycle"/>
    <property type="evidence" value="ECO:0007669"/>
    <property type="project" value="TreeGrafter"/>
</dbReference>
<evidence type="ECO:0000256" key="4">
    <source>
        <dbReference type="ARBA" id="ARBA00022701"/>
    </source>
</evidence>
<evidence type="ECO:0000256" key="5">
    <source>
        <dbReference type="ARBA" id="ARBA00023212"/>
    </source>
</evidence>
<feature type="domain" description="Gamma tubulin complex component protein N-terminal" evidence="7">
    <location>
        <begin position="7"/>
        <end position="305"/>
    </location>
</feature>
<dbReference type="OrthoDB" id="5860513at2759"/>
<comment type="similarity">
    <text evidence="2">Belongs to the TUBGCP family.</text>
</comment>
<keyword evidence="9" id="KW-1185">Reference proteome</keyword>
<dbReference type="InterPro" id="IPR042241">
    <property type="entry name" value="GCP_C_sf"/>
</dbReference>
<dbReference type="Gene3D" id="1.20.120.1900">
    <property type="entry name" value="Gamma-tubulin complex, C-terminal domain"/>
    <property type="match status" value="1"/>
</dbReference>
<dbReference type="AlphaFoldDB" id="A0A4P9WGK1"/>
<feature type="domain" description="Gamma tubulin complex component C-terminal" evidence="6">
    <location>
        <begin position="308"/>
        <end position="526"/>
    </location>
</feature>
<dbReference type="PANTHER" id="PTHR19302">
    <property type="entry name" value="GAMMA TUBULIN COMPLEX PROTEIN"/>
    <property type="match status" value="1"/>
</dbReference>
<evidence type="ECO:0000259" key="6">
    <source>
        <dbReference type="Pfam" id="PF04130"/>
    </source>
</evidence>
<evidence type="ECO:0000256" key="2">
    <source>
        <dbReference type="ARBA" id="ARBA00010337"/>
    </source>
</evidence>
<evidence type="ECO:0000256" key="3">
    <source>
        <dbReference type="ARBA" id="ARBA00022490"/>
    </source>
</evidence>
<dbReference type="PANTHER" id="PTHR19302:SF14">
    <property type="entry name" value="GAMMA-TUBULIN COMPLEX COMPONENT 3"/>
    <property type="match status" value="1"/>
</dbReference>
<dbReference type="Pfam" id="PF04130">
    <property type="entry name" value="GCP_C_terminal"/>
    <property type="match status" value="1"/>
</dbReference>
<evidence type="ECO:0000259" key="7">
    <source>
        <dbReference type="Pfam" id="PF17681"/>
    </source>
</evidence>
<organism evidence="8 9">
    <name type="scientific">Blyttiomyces helicus</name>
    <dbReference type="NCBI Taxonomy" id="388810"/>
    <lineage>
        <taxon>Eukaryota</taxon>
        <taxon>Fungi</taxon>
        <taxon>Fungi incertae sedis</taxon>
        <taxon>Chytridiomycota</taxon>
        <taxon>Chytridiomycota incertae sedis</taxon>
        <taxon>Chytridiomycetes</taxon>
        <taxon>Chytridiomycetes incertae sedis</taxon>
        <taxon>Blyttiomyces</taxon>
    </lineage>
</organism>
<feature type="non-terminal residue" evidence="8">
    <location>
        <position position="1"/>
    </location>
</feature>
<keyword evidence="4" id="KW-0493">Microtubule</keyword>
<dbReference type="EMBL" id="KZ994834">
    <property type="protein sequence ID" value="RKO91941.1"/>
    <property type="molecule type" value="Genomic_DNA"/>
</dbReference>
<dbReference type="GO" id="GO:0043015">
    <property type="term" value="F:gamma-tubulin binding"/>
    <property type="evidence" value="ECO:0007669"/>
    <property type="project" value="InterPro"/>
</dbReference>